<sequence length="321" mass="36292">MKLNGFSLEILVNGEPLAEFSESVSKLKKSMTTGPSYTRKSITAPEDPSPVTNYAAVQEFGTRYAVRFSAPPLSCSRDDPIKVFLYVDGEYDYSYTDINPEKLNETRTCFWSKTRDKIYYFKFNPTIWSEEDNNSFLSSEKTSLFGGPGAISVYFYRAQRIAWNVAPPPDYNVEPAVVPENNNTRAIKLSTQYDVQSVPNPSITRFDTYLQEHGPPLAVLHLHYRAAAWLRARGHYVPYPRRSQAISGERPFIEVEDDQSSVKIKQEGVTIKDEPDVDSNATRASAKRRKKSLTPEIIVLSSDDEGNASNSKKARILNNNY</sequence>
<keyword evidence="2" id="KW-1185">Reference proteome</keyword>
<dbReference type="Proteomes" id="UP000789525">
    <property type="component" value="Unassembled WGS sequence"/>
</dbReference>
<reference evidence="1" key="1">
    <citation type="submission" date="2021-06" db="EMBL/GenBank/DDBJ databases">
        <authorList>
            <person name="Kallberg Y."/>
            <person name="Tangrot J."/>
            <person name="Rosling A."/>
        </authorList>
    </citation>
    <scope>NUCLEOTIDE SEQUENCE</scope>
    <source>
        <strain evidence="1">CL356</strain>
    </source>
</reference>
<protein>
    <submittedName>
        <fullName evidence="1">11745_t:CDS:1</fullName>
    </submittedName>
</protein>
<evidence type="ECO:0000313" key="2">
    <source>
        <dbReference type="Proteomes" id="UP000789525"/>
    </source>
</evidence>
<name>A0ACA9KUZ6_9GLOM</name>
<gene>
    <name evidence="1" type="ORF">ACOLOM_LOCUS2407</name>
</gene>
<organism evidence="1 2">
    <name type="scientific">Acaulospora colombiana</name>
    <dbReference type="NCBI Taxonomy" id="27376"/>
    <lineage>
        <taxon>Eukaryota</taxon>
        <taxon>Fungi</taxon>
        <taxon>Fungi incertae sedis</taxon>
        <taxon>Mucoromycota</taxon>
        <taxon>Glomeromycotina</taxon>
        <taxon>Glomeromycetes</taxon>
        <taxon>Diversisporales</taxon>
        <taxon>Acaulosporaceae</taxon>
        <taxon>Acaulospora</taxon>
    </lineage>
</organism>
<evidence type="ECO:0000313" key="1">
    <source>
        <dbReference type="EMBL" id="CAG8491727.1"/>
    </source>
</evidence>
<comment type="caution">
    <text evidence="1">The sequence shown here is derived from an EMBL/GenBank/DDBJ whole genome shotgun (WGS) entry which is preliminary data.</text>
</comment>
<proteinExistence type="predicted"/>
<accession>A0ACA9KUZ6</accession>
<dbReference type="EMBL" id="CAJVPT010003099">
    <property type="protein sequence ID" value="CAG8491727.1"/>
    <property type="molecule type" value="Genomic_DNA"/>
</dbReference>